<dbReference type="AlphaFoldDB" id="A0A0E9SPQ4"/>
<dbReference type="EMBL" id="GBXM01065907">
    <property type="protein sequence ID" value="JAH42670.1"/>
    <property type="molecule type" value="Transcribed_RNA"/>
</dbReference>
<proteinExistence type="predicted"/>
<accession>A0A0E9SPQ4</accession>
<sequence>MCACRKEIKPLSIRQHKLILHFLFQSFTD</sequence>
<name>A0A0E9SPQ4_ANGAN</name>
<organism evidence="1">
    <name type="scientific">Anguilla anguilla</name>
    <name type="common">European freshwater eel</name>
    <name type="synonym">Muraena anguilla</name>
    <dbReference type="NCBI Taxonomy" id="7936"/>
    <lineage>
        <taxon>Eukaryota</taxon>
        <taxon>Metazoa</taxon>
        <taxon>Chordata</taxon>
        <taxon>Craniata</taxon>
        <taxon>Vertebrata</taxon>
        <taxon>Euteleostomi</taxon>
        <taxon>Actinopterygii</taxon>
        <taxon>Neopterygii</taxon>
        <taxon>Teleostei</taxon>
        <taxon>Anguilliformes</taxon>
        <taxon>Anguillidae</taxon>
        <taxon>Anguilla</taxon>
    </lineage>
</organism>
<reference evidence="1" key="1">
    <citation type="submission" date="2014-11" db="EMBL/GenBank/DDBJ databases">
        <authorList>
            <person name="Amaro Gonzalez C."/>
        </authorList>
    </citation>
    <scope>NUCLEOTIDE SEQUENCE</scope>
</reference>
<protein>
    <submittedName>
        <fullName evidence="1">Uncharacterized protein</fullName>
    </submittedName>
</protein>
<reference evidence="1" key="2">
    <citation type="journal article" date="2015" name="Fish Shellfish Immunol.">
        <title>Early steps in the European eel (Anguilla anguilla)-Vibrio vulnificus interaction in the gills: Role of the RtxA13 toxin.</title>
        <authorList>
            <person name="Callol A."/>
            <person name="Pajuelo D."/>
            <person name="Ebbesson L."/>
            <person name="Teles M."/>
            <person name="MacKenzie S."/>
            <person name="Amaro C."/>
        </authorList>
    </citation>
    <scope>NUCLEOTIDE SEQUENCE</scope>
</reference>
<evidence type="ECO:0000313" key="1">
    <source>
        <dbReference type="EMBL" id="JAH42670.1"/>
    </source>
</evidence>